<evidence type="ECO:0000313" key="3">
    <source>
        <dbReference type="Proteomes" id="UP000546464"/>
    </source>
</evidence>
<comment type="caution">
    <text evidence="2">The sequence shown here is derived from an EMBL/GenBank/DDBJ whole genome shotgun (WGS) entry which is preliminary data.</text>
</comment>
<keyword evidence="3" id="KW-1185">Reference proteome</keyword>
<dbReference type="AlphaFoldDB" id="A0A842HAU5"/>
<evidence type="ECO:0008006" key="4">
    <source>
        <dbReference type="Google" id="ProtNLM"/>
    </source>
</evidence>
<keyword evidence="1" id="KW-0175">Coiled coil</keyword>
<sequence>MMTRAKTLFFWRTVGAKKRFGAGFTLHRGGAGRHRGDVNADVQKLLTLQERETRKLALETQLHLIPREVDKAKARVAEEQAAIEADRQALKQIEVRRVDLDKEVQTLEAQVIKYKTQQMEVKKNEEYTALTHQIESLEAQIGTCEEQEIGLMLTFDEQTKATADSEAAHREQIRLFEKEIERLNKQMEAVQGEIGEASAAAEAAAGDVPAKWLDAYRVAHNRHPRAPWAVPMRDQHCGGCYLKVSGEVEGTVLKDKEPAHCDSCGRLLYRE</sequence>
<evidence type="ECO:0000313" key="2">
    <source>
        <dbReference type="EMBL" id="MBC2593400.1"/>
    </source>
</evidence>
<feature type="coiled-coil region" evidence="1">
    <location>
        <begin position="69"/>
        <end position="200"/>
    </location>
</feature>
<protein>
    <recommendedName>
        <fullName evidence="4">C4-type zinc ribbon domain-containing protein</fullName>
    </recommendedName>
</protein>
<proteinExistence type="predicted"/>
<dbReference type="RefSeq" id="WP_185674406.1">
    <property type="nucleotide sequence ID" value="NZ_JACHVB010000013.1"/>
</dbReference>
<dbReference type="EMBL" id="JACHVB010000013">
    <property type="protein sequence ID" value="MBC2593400.1"/>
    <property type="molecule type" value="Genomic_DNA"/>
</dbReference>
<dbReference type="Gene3D" id="1.10.287.1490">
    <property type="match status" value="1"/>
</dbReference>
<gene>
    <name evidence="2" type="ORF">H5P28_03920</name>
</gene>
<organism evidence="2 3">
    <name type="scientific">Ruficoccus amylovorans</name>
    <dbReference type="NCBI Taxonomy" id="1804625"/>
    <lineage>
        <taxon>Bacteria</taxon>
        <taxon>Pseudomonadati</taxon>
        <taxon>Verrucomicrobiota</taxon>
        <taxon>Opitutia</taxon>
        <taxon>Puniceicoccales</taxon>
        <taxon>Cerasicoccaceae</taxon>
        <taxon>Ruficoccus</taxon>
    </lineage>
</organism>
<reference evidence="2 3" key="1">
    <citation type="submission" date="2020-07" db="EMBL/GenBank/DDBJ databases">
        <authorList>
            <person name="Feng X."/>
        </authorList>
    </citation>
    <scope>NUCLEOTIDE SEQUENCE [LARGE SCALE GENOMIC DNA]</scope>
    <source>
        <strain evidence="2 3">JCM31066</strain>
    </source>
</reference>
<name>A0A842HAU5_9BACT</name>
<evidence type="ECO:0000256" key="1">
    <source>
        <dbReference type="SAM" id="Coils"/>
    </source>
</evidence>
<accession>A0A842HAU5</accession>
<dbReference type="Proteomes" id="UP000546464">
    <property type="component" value="Unassembled WGS sequence"/>
</dbReference>